<name>A0A7S2FJH9_9EUKA</name>
<feature type="coiled-coil region" evidence="1">
    <location>
        <begin position="196"/>
        <end position="269"/>
    </location>
</feature>
<protein>
    <submittedName>
        <fullName evidence="3">Uncharacterized protein</fullName>
    </submittedName>
</protein>
<evidence type="ECO:0000313" key="3">
    <source>
        <dbReference type="EMBL" id="CAD9399425.1"/>
    </source>
</evidence>
<dbReference type="AlphaFoldDB" id="A0A7S2FJH9"/>
<organism evidence="3">
    <name type="scientific">Haptolina brevifila</name>
    <dbReference type="NCBI Taxonomy" id="156173"/>
    <lineage>
        <taxon>Eukaryota</taxon>
        <taxon>Haptista</taxon>
        <taxon>Haptophyta</taxon>
        <taxon>Prymnesiophyceae</taxon>
        <taxon>Prymnesiales</taxon>
        <taxon>Prymnesiaceae</taxon>
        <taxon>Haptolina</taxon>
    </lineage>
</organism>
<dbReference type="InterPro" id="IPR029602">
    <property type="entry name" value="IFT74"/>
</dbReference>
<dbReference type="GO" id="GO:0048487">
    <property type="term" value="F:beta-tubulin binding"/>
    <property type="evidence" value="ECO:0007669"/>
    <property type="project" value="InterPro"/>
</dbReference>
<dbReference type="EMBL" id="HBGU01004171">
    <property type="protein sequence ID" value="CAD9399425.1"/>
    <property type="molecule type" value="Transcribed_RNA"/>
</dbReference>
<keyword evidence="1" id="KW-0175">Coiled coil</keyword>
<feature type="coiled-coil region" evidence="1">
    <location>
        <begin position="19"/>
        <end position="100"/>
    </location>
</feature>
<accession>A0A7S2FJH9</accession>
<proteinExistence type="predicted"/>
<sequence>MKTAGMGPERQIRDNSYYLQLLRAKCTEIMQEISKLKGNVEQGQKDNAAYGQLERKYETLTNEMRRLQGQLADYNLLLDRTRAHREADEVLEEAQRLSQTNAADRQRVDELFQHRTALEAQGRDVEHQLMRLHHEMAEKLEAVDPEMKAKFLTLTNKQQVLSVQELPKRHSDLAFFDERVREMEAVLSRDPTRSKAMRLREELMRLERLHQTLSQEMDGPQLSEEEQREMLLARVKADNAQIAENEKLLSEAQEAIRAGKKRLANLANEMSEANDPKAKKYEELFARDKEMSELIDSFDTTKATELKKIELSQEEVVKLLQSISRKMAMQDSTDAMTDDRLAEMKSDLDFKQNMLDHSVTTSEKLQRELTQRKVELEKIETLDEKILTELAQLSEKLSSMNAELQTYDDIPKLREMAEDQKSKAQQSKAEAESKIGALKQRSAEAKKHYDELKAKLSGDELATSLDELEGQMKHHMQTVYVLTEYIETKGAESIFEPIAEECLNLLQGINTESIRVLRDRPVFSANQFQPY</sequence>
<dbReference type="GO" id="GO:0035735">
    <property type="term" value="P:intraciliary transport involved in cilium assembly"/>
    <property type="evidence" value="ECO:0007669"/>
    <property type="project" value="TreeGrafter"/>
</dbReference>
<dbReference type="GO" id="GO:0005929">
    <property type="term" value="C:cilium"/>
    <property type="evidence" value="ECO:0007669"/>
    <property type="project" value="TreeGrafter"/>
</dbReference>
<reference evidence="3" key="1">
    <citation type="submission" date="2021-01" db="EMBL/GenBank/DDBJ databases">
        <authorList>
            <person name="Corre E."/>
            <person name="Pelletier E."/>
            <person name="Niang G."/>
            <person name="Scheremetjew M."/>
            <person name="Finn R."/>
            <person name="Kale V."/>
            <person name="Holt S."/>
            <person name="Cochrane G."/>
            <person name="Meng A."/>
            <person name="Brown T."/>
            <person name="Cohen L."/>
        </authorList>
    </citation>
    <scope>NUCLEOTIDE SEQUENCE</scope>
    <source>
        <strain evidence="3">UTEX LB 985</strain>
    </source>
</reference>
<feature type="region of interest" description="Disordered" evidence="2">
    <location>
        <begin position="417"/>
        <end position="436"/>
    </location>
</feature>
<dbReference type="GO" id="GO:0030992">
    <property type="term" value="C:intraciliary transport particle B"/>
    <property type="evidence" value="ECO:0007669"/>
    <property type="project" value="InterPro"/>
</dbReference>
<dbReference type="PANTHER" id="PTHR31432:SF0">
    <property type="entry name" value="INTRAFLAGELLAR TRANSPORT PROTEIN 74 HOMOLOG"/>
    <property type="match status" value="1"/>
</dbReference>
<evidence type="ECO:0000256" key="2">
    <source>
        <dbReference type="SAM" id="MobiDB-lite"/>
    </source>
</evidence>
<dbReference type="PANTHER" id="PTHR31432">
    <property type="entry name" value="INTRAFLAGELLAR TRANSPORT PROTEIN 74 HOMOLOG"/>
    <property type="match status" value="1"/>
</dbReference>
<evidence type="ECO:0000256" key="1">
    <source>
        <dbReference type="SAM" id="Coils"/>
    </source>
</evidence>
<gene>
    <name evidence="3" type="ORF">CBRE1094_LOCUS2240</name>
</gene>